<accession>A0A085VIC7</accession>
<gene>
    <name evidence="1" type="ORF">IV01_13405</name>
</gene>
<organism evidence="1 2">
    <name type="scientific">Pseudomonas syringae</name>
    <dbReference type="NCBI Taxonomy" id="317"/>
    <lineage>
        <taxon>Bacteria</taxon>
        <taxon>Pseudomonadati</taxon>
        <taxon>Pseudomonadota</taxon>
        <taxon>Gammaproteobacteria</taxon>
        <taxon>Pseudomonadales</taxon>
        <taxon>Pseudomonadaceae</taxon>
        <taxon>Pseudomonas</taxon>
    </lineage>
</organism>
<dbReference type="AlphaFoldDB" id="A0A085VIC7"/>
<protein>
    <submittedName>
        <fullName evidence="1">Uncharacterized protein</fullName>
    </submittedName>
</protein>
<dbReference type="EMBL" id="JPQU01000036">
    <property type="protein sequence ID" value="KFE55190.1"/>
    <property type="molecule type" value="Genomic_DNA"/>
</dbReference>
<reference evidence="1 2" key="1">
    <citation type="submission" date="2014-07" db="EMBL/GenBank/DDBJ databases">
        <title>Draft Genome Sequences of Environmental Pseudomonas syringae strains.</title>
        <authorList>
            <person name="Baltrus D.A."/>
            <person name="Berge O."/>
            <person name="Morris C."/>
        </authorList>
    </citation>
    <scope>NUCLEOTIDE SEQUENCE [LARGE SCALE GENOMIC DNA]</scope>
    <source>
        <strain evidence="1 2">GAW0119</strain>
    </source>
</reference>
<dbReference type="RefSeq" id="WP_032628786.1">
    <property type="nucleotide sequence ID" value="NZ_JPQU01000036.1"/>
</dbReference>
<sequence length="282" mass="33211">MIGKVNRVLLIIDDSGALVYGHAIVWHMSELDYYIKDWQIHSLHKWRVLYKDFSEASEVSQAILEKRFKVCKKEMDTFVVDMSFDNSELIFLEQKMDQENFNPFSNLCTWANFHYNELDTCQFESQDFLRAHMKDVETIKTKYSIDLYKYPYLLGVFTEFDPVRLEESFRGLADQQTTGYSITMQDYFNLYSGALVTIKSNDDNQKHTHSYELDENTHLVNSGFVPNFVTTTVEHDQKIIFISSFYLIKSISLNSHIISEKHIKYKDRVITQTVVDRSKFDV</sequence>
<evidence type="ECO:0000313" key="2">
    <source>
        <dbReference type="Proteomes" id="UP000028631"/>
    </source>
</evidence>
<evidence type="ECO:0000313" key="1">
    <source>
        <dbReference type="EMBL" id="KFE55190.1"/>
    </source>
</evidence>
<proteinExistence type="predicted"/>
<name>A0A085VIC7_PSESX</name>
<dbReference type="Proteomes" id="UP000028631">
    <property type="component" value="Unassembled WGS sequence"/>
</dbReference>
<dbReference type="OrthoDB" id="9988469at2"/>
<dbReference type="PATRIC" id="fig|317.175.peg.2787"/>
<keyword evidence="2" id="KW-1185">Reference proteome</keyword>
<comment type="caution">
    <text evidence="1">The sequence shown here is derived from an EMBL/GenBank/DDBJ whole genome shotgun (WGS) entry which is preliminary data.</text>
</comment>